<proteinExistence type="predicted"/>
<dbReference type="Proteomes" id="UP000314294">
    <property type="component" value="Unassembled WGS sequence"/>
</dbReference>
<evidence type="ECO:0000313" key="2">
    <source>
        <dbReference type="EMBL" id="TNN61238.1"/>
    </source>
</evidence>
<comment type="caution">
    <text evidence="2">The sequence shown here is derived from an EMBL/GenBank/DDBJ whole genome shotgun (WGS) entry which is preliminary data.</text>
</comment>
<sequence length="461" mass="48967">MEGVFPQEKWAPCRGARCSWAGEAAAAAGLAAAVGLAAAAQLSCFPPKLDASALAAATPLREETASGLLGFGALACLSAGLCSHVGGFKETASLVFSAVLAEQLSVLDALGPESSPMSSVPSRGLSEETWRPSSLYSDAVLRSGDSAEEEMSCSFSTALSPRPEKSFGGGPSGPEWTPPSPAFTCSWHRAASSWRLLDRVEPKCRVSWTPGDRRHMQSSRSSNDRRFLVNSTLGALKSSRSGFALSFLYSASFRVEKPSSLSSPPEGDAESASRRASCFCSDSLLSDQSCLLATIMDFSFSLSSSSPLRPAGLFRQPCSTGRTRLNAGDSHAASSTLCRAALCFLAHRCFLSPAYEGDSFSSDWTRFRSGERGGSALLGRTMWRTMVGGEWMWAGKAGLVLEMATGCPPRSGEGERWGDVGWGVGEGVRASGERGMLPADLRRPCRRRWPGSLGPRPWRNS</sequence>
<evidence type="ECO:0000256" key="1">
    <source>
        <dbReference type="SAM" id="MobiDB-lite"/>
    </source>
</evidence>
<reference evidence="2 3" key="1">
    <citation type="submission" date="2019-03" db="EMBL/GenBank/DDBJ databases">
        <title>First draft genome of Liparis tanakae, snailfish: a comprehensive survey of snailfish specific genes.</title>
        <authorList>
            <person name="Kim W."/>
            <person name="Song I."/>
            <person name="Jeong J.-H."/>
            <person name="Kim D."/>
            <person name="Kim S."/>
            <person name="Ryu S."/>
            <person name="Song J.Y."/>
            <person name="Lee S.K."/>
        </authorList>
    </citation>
    <scope>NUCLEOTIDE SEQUENCE [LARGE SCALE GENOMIC DNA]</scope>
    <source>
        <tissue evidence="2">Muscle</tissue>
    </source>
</reference>
<accession>A0A4Z2H5T1</accession>
<dbReference type="EMBL" id="SRLO01000319">
    <property type="protein sequence ID" value="TNN61238.1"/>
    <property type="molecule type" value="Genomic_DNA"/>
</dbReference>
<evidence type="ECO:0000313" key="3">
    <source>
        <dbReference type="Proteomes" id="UP000314294"/>
    </source>
</evidence>
<gene>
    <name evidence="2" type="ORF">EYF80_028533</name>
</gene>
<name>A0A4Z2H5T1_9TELE</name>
<organism evidence="2 3">
    <name type="scientific">Liparis tanakae</name>
    <name type="common">Tanaka's snailfish</name>
    <dbReference type="NCBI Taxonomy" id="230148"/>
    <lineage>
        <taxon>Eukaryota</taxon>
        <taxon>Metazoa</taxon>
        <taxon>Chordata</taxon>
        <taxon>Craniata</taxon>
        <taxon>Vertebrata</taxon>
        <taxon>Euteleostomi</taxon>
        <taxon>Actinopterygii</taxon>
        <taxon>Neopterygii</taxon>
        <taxon>Teleostei</taxon>
        <taxon>Neoteleostei</taxon>
        <taxon>Acanthomorphata</taxon>
        <taxon>Eupercaria</taxon>
        <taxon>Perciformes</taxon>
        <taxon>Cottioidei</taxon>
        <taxon>Cottales</taxon>
        <taxon>Liparidae</taxon>
        <taxon>Liparis</taxon>
    </lineage>
</organism>
<dbReference type="AlphaFoldDB" id="A0A4Z2H5T1"/>
<protein>
    <submittedName>
        <fullName evidence="2">Uncharacterized protein</fullName>
    </submittedName>
</protein>
<feature type="region of interest" description="Disordered" evidence="1">
    <location>
        <begin position="158"/>
        <end position="179"/>
    </location>
</feature>
<keyword evidence="3" id="KW-1185">Reference proteome</keyword>